<evidence type="ECO:0000313" key="2">
    <source>
        <dbReference type="EMBL" id="CAG5085866.1"/>
    </source>
</evidence>
<feature type="region of interest" description="Disordered" evidence="1">
    <location>
        <begin position="177"/>
        <end position="197"/>
    </location>
</feature>
<evidence type="ECO:0000313" key="3">
    <source>
        <dbReference type="Proteomes" id="UP001158576"/>
    </source>
</evidence>
<dbReference type="Proteomes" id="UP001158576">
    <property type="component" value="Chromosome PAR"/>
</dbReference>
<evidence type="ECO:0000256" key="1">
    <source>
        <dbReference type="SAM" id="MobiDB-lite"/>
    </source>
</evidence>
<organism evidence="2 3">
    <name type="scientific">Oikopleura dioica</name>
    <name type="common">Tunicate</name>
    <dbReference type="NCBI Taxonomy" id="34765"/>
    <lineage>
        <taxon>Eukaryota</taxon>
        <taxon>Metazoa</taxon>
        <taxon>Chordata</taxon>
        <taxon>Tunicata</taxon>
        <taxon>Appendicularia</taxon>
        <taxon>Copelata</taxon>
        <taxon>Oikopleuridae</taxon>
        <taxon>Oikopleura</taxon>
    </lineage>
</organism>
<name>A0ABN7RTZ8_OIKDI</name>
<gene>
    <name evidence="2" type="ORF">OKIOD_LOCUS2591</name>
</gene>
<protein>
    <submittedName>
        <fullName evidence="2">Oidioi.mRNA.OKI2018_I69.PAR.g11033.t1.cds</fullName>
    </submittedName>
</protein>
<keyword evidence="3" id="KW-1185">Reference proteome</keyword>
<proteinExistence type="predicted"/>
<dbReference type="EMBL" id="OU015568">
    <property type="protein sequence ID" value="CAG5085866.1"/>
    <property type="molecule type" value="Genomic_DNA"/>
</dbReference>
<sequence>MEVEAYLATDYGVDDFASVRKLLNKVPETYKMLKGEWEFIKGLVSTICENPKWEDASFKNPCTEMSKNRRRLIPHQVTSPWRQDMLTKLVKKNLSWRNVTKFPVGNKFLVRGQRPVLKLRPKVEPRIRSKDYKFYSEMLRLPTRTLNRKEEENELIRSRPEELRFYDKMLQRLWRQKTKPKTDLPKLGPEPLQGPSEPLVSYDQLSKMSENDVLMAGCSGAKQRRLGNNEDSYPDGILF</sequence>
<accession>A0ABN7RTZ8</accession>
<reference evidence="2 3" key="1">
    <citation type="submission" date="2021-04" db="EMBL/GenBank/DDBJ databases">
        <authorList>
            <person name="Bliznina A."/>
        </authorList>
    </citation>
    <scope>NUCLEOTIDE SEQUENCE [LARGE SCALE GENOMIC DNA]</scope>
</reference>